<reference evidence="1" key="1">
    <citation type="submission" date="2019-12" db="EMBL/GenBank/DDBJ databases">
        <title>Genome sequencing and annotation of Brassica cretica.</title>
        <authorList>
            <person name="Studholme D.J."/>
            <person name="Sarris P.F."/>
        </authorList>
    </citation>
    <scope>NUCLEOTIDE SEQUENCE</scope>
    <source>
        <strain evidence="1">PFS-001/15</strain>
        <tissue evidence="1">Leaf</tissue>
    </source>
</reference>
<sequence length="85" mass="8735">MHVGTQYPSPYMNYPNVLFSLLGLSEEHPQSVGLPIGALPTSISSAASSEGLGCGLSALIRAMFIFGNCARCVRGDGLSMGAGVC</sequence>
<name>A0A8S9LTU9_BRACR</name>
<accession>A0A8S9LTU9</accession>
<dbReference type="AlphaFoldDB" id="A0A8S9LTU9"/>
<dbReference type="Proteomes" id="UP000712281">
    <property type="component" value="Unassembled WGS sequence"/>
</dbReference>
<comment type="caution">
    <text evidence="1">The sequence shown here is derived from an EMBL/GenBank/DDBJ whole genome shotgun (WGS) entry which is preliminary data.</text>
</comment>
<evidence type="ECO:0000313" key="2">
    <source>
        <dbReference type="Proteomes" id="UP000712281"/>
    </source>
</evidence>
<protein>
    <submittedName>
        <fullName evidence="1">Uncharacterized protein</fullName>
    </submittedName>
</protein>
<organism evidence="1 2">
    <name type="scientific">Brassica cretica</name>
    <name type="common">Mustard</name>
    <dbReference type="NCBI Taxonomy" id="69181"/>
    <lineage>
        <taxon>Eukaryota</taxon>
        <taxon>Viridiplantae</taxon>
        <taxon>Streptophyta</taxon>
        <taxon>Embryophyta</taxon>
        <taxon>Tracheophyta</taxon>
        <taxon>Spermatophyta</taxon>
        <taxon>Magnoliopsida</taxon>
        <taxon>eudicotyledons</taxon>
        <taxon>Gunneridae</taxon>
        <taxon>Pentapetalae</taxon>
        <taxon>rosids</taxon>
        <taxon>malvids</taxon>
        <taxon>Brassicales</taxon>
        <taxon>Brassicaceae</taxon>
        <taxon>Brassiceae</taxon>
        <taxon>Brassica</taxon>
    </lineage>
</organism>
<proteinExistence type="predicted"/>
<evidence type="ECO:0000313" key="1">
    <source>
        <dbReference type="EMBL" id="KAF2608583.1"/>
    </source>
</evidence>
<dbReference type="EMBL" id="QGKW02000276">
    <property type="protein sequence ID" value="KAF2608583.1"/>
    <property type="molecule type" value="Genomic_DNA"/>
</dbReference>
<gene>
    <name evidence="1" type="ORF">F2Q68_00044070</name>
</gene>